<sequence>MDTSLRKLYGSAEPFHLGTKHPWALGGPDPLDGISIYQHGGPLPHWHYISYGMSELYEKSSPDPETSGWGFEFTFRLVRRPNVSQPPMWPAALLQQLGRYVFDSGKRFKPGHTMRAGAALATDRPDSAIRAMAFTIDSELGRIATPHGDLQFLQIVGLTDEEYRAALGGNCSAVLDHLAGYLPLHVTDVDRGPLAG</sequence>
<protein>
    <submittedName>
        <fullName evidence="2">Suppressor of fused domain protein</fullName>
    </submittedName>
</protein>
<dbReference type="SUPFAM" id="SSF103359">
    <property type="entry name" value="Suppressor of Fused, N-terminal domain"/>
    <property type="match status" value="1"/>
</dbReference>
<feature type="domain" description="Suppressor of fused-like" evidence="1">
    <location>
        <begin position="27"/>
        <end position="191"/>
    </location>
</feature>
<dbReference type="Proteomes" id="UP000570678">
    <property type="component" value="Unassembled WGS sequence"/>
</dbReference>
<dbReference type="InterPro" id="IPR037181">
    <property type="entry name" value="SUFU_N"/>
</dbReference>
<dbReference type="PANTHER" id="PTHR10928:SF2">
    <property type="entry name" value="SUPPRESSOR OF FUSED HOMOLOG"/>
    <property type="match status" value="1"/>
</dbReference>
<proteinExistence type="predicted"/>
<dbReference type="GO" id="GO:0005737">
    <property type="term" value="C:cytoplasm"/>
    <property type="evidence" value="ECO:0007669"/>
    <property type="project" value="TreeGrafter"/>
</dbReference>
<accession>A0A846Y9S2</accession>
<dbReference type="EMBL" id="JAAXOT010000002">
    <property type="protein sequence ID" value="NKY55597.1"/>
    <property type="molecule type" value="Genomic_DNA"/>
</dbReference>
<evidence type="ECO:0000313" key="3">
    <source>
        <dbReference type="Proteomes" id="UP000570678"/>
    </source>
</evidence>
<dbReference type="InterPro" id="IPR007768">
    <property type="entry name" value="Suppressor_of_fused"/>
</dbReference>
<reference evidence="2 3" key="1">
    <citation type="submission" date="2020-04" db="EMBL/GenBank/DDBJ databases">
        <title>MicrobeNet Type strains.</title>
        <authorList>
            <person name="Nicholson A.C."/>
        </authorList>
    </citation>
    <scope>NUCLEOTIDE SEQUENCE [LARGE SCALE GENOMIC DNA]</scope>
    <source>
        <strain evidence="2 3">JCM 3332</strain>
    </source>
</reference>
<dbReference type="InterPro" id="IPR020941">
    <property type="entry name" value="SUFU-like_domain"/>
</dbReference>
<evidence type="ECO:0000313" key="2">
    <source>
        <dbReference type="EMBL" id="NKY55597.1"/>
    </source>
</evidence>
<keyword evidence="3" id="KW-1185">Reference proteome</keyword>
<gene>
    <name evidence="2" type="ORF">HGA15_05350</name>
</gene>
<comment type="caution">
    <text evidence="2">The sequence shown here is derived from an EMBL/GenBank/DDBJ whole genome shotgun (WGS) entry which is preliminary data.</text>
</comment>
<dbReference type="PANTHER" id="PTHR10928">
    <property type="entry name" value="SUPPRESSOR OF FUSED"/>
    <property type="match status" value="1"/>
</dbReference>
<dbReference type="AlphaFoldDB" id="A0A846Y9S2"/>
<organism evidence="2 3">
    <name type="scientific">Nocardia flavorosea</name>
    <dbReference type="NCBI Taxonomy" id="53429"/>
    <lineage>
        <taxon>Bacteria</taxon>
        <taxon>Bacillati</taxon>
        <taxon>Actinomycetota</taxon>
        <taxon>Actinomycetes</taxon>
        <taxon>Mycobacteriales</taxon>
        <taxon>Nocardiaceae</taxon>
        <taxon>Nocardia</taxon>
    </lineage>
</organism>
<evidence type="ECO:0000259" key="1">
    <source>
        <dbReference type="Pfam" id="PF05076"/>
    </source>
</evidence>
<dbReference type="Pfam" id="PF05076">
    <property type="entry name" value="SUFU"/>
    <property type="match status" value="1"/>
</dbReference>
<name>A0A846Y9S2_9NOCA</name>